<dbReference type="InterPro" id="IPR011032">
    <property type="entry name" value="GroES-like_sf"/>
</dbReference>
<dbReference type="Gene3D" id="3.90.180.10">
    <property type="entry name" value="Medium-chain alcohol dehydrogenases, catalytic domain"/>
    <property type="match status" value="1"/>
</dbReference>
<dbReference type="SUPFAM" id="SSF50129">
    <property type="entry name" value="GroES-like"/>
    <property type="match status" value="1"/>
</dbReference>
<dbReference type="EMBL" id="JAGINU010000001">
    <property type="protein sequence ID" value="MBP2369843.1"/>
    <property type="molecule type" value="Genomic_DNA"/>
</dbReference>
<comment type="caution">
    <text evidence="2">The sequence shown here is derived from an EMBL/GenBank/DDBJ whole genome shotgun (WGS) entry which is preliminary data.</text>
</comment>
<dbReference type="Pfam" id="PF00107">
    <property type="entry name" value="ADH_zinc_N"/>
    <property type="match status" value="1"/>
</dbReference>
<keyword evidence="3" id="KW-1185">Reference proteome</keyword>
<dbReference type="InterPro" id="IPR036291">
    <property type="entry name" value="NAD(P)-bd_dom_sf"/>
</dbReference>
<evidence type="ECO:0000313" key="2">
    <source>
        <dbReference type="EMBL" id="MBP2369843.1"/>
    </source>
</evidence>
<dbReference type="GO" id="GO:0003960">
    <property type="term" value="F:quinone reductase (NADPH) activity"/>
    <property type="evidence" value="ECO:0007669"/>
    <property type="project" value="UniProtKB-EC"/>
</dbReference>
<dbReference type="InterPro" id="IPR013154">
    <property type="entry name" value="ADH-like_N"/>
</dbReference>
<dbReference type="SUPFAM" id="SSF51735">
    <property type="entry name" value="NAD(P)-binding Rossmann-fold domains"/>
    <property type="match status" value="1"/>
</dbReference>
<dbReference type="Pfam" id="PF08240">
    <property type="entry name" value="ADH_N"/>
    <property type="match status" value="1"/>
</dbReference>
<dbReference type="SMART" id="SM00829">
    <property type="entry name" value="PKS_ER"/>
    <property type="match status" value="1"/>
</dbReference>
<dbReference type="InterPro" id="IPR051397">
    <property type="entry name" value="Zn-ADH-like_protein"/>
</dbReference>
<dbReference type="CDD" id="cd08241">
    <property type="entry name" value="QOR1"/>
    <property type="match status" value="1"/>
</dbReference>
<reference evidence="2 3" key="1">
    <citation type="submission" date="2021-03" db="EMBL/GenBank/DDBJ databases">
        <title>Sequencing the genomes of 1000 actinobacteria strains.</title>
        <authorList>
            <person name="Klenk H.-P."/>
        </authorList>
    </citation>
    <scope>NUCLEOTIDE SEQUENCE [LARGE SCALE GENOMIC DNA]</scope>
    <source>
        <strain evidence="2 3">DSM 45256</strain>
    </source>
</reference>
<feature type="domain" description="Enoyl reductase (ER)" evidence="1">
    <location>
        <begin position="10"/>
        <end position="320"/>
    </location>
</feature>
<dbReference type="RefSeq" id="WP_210032477.1">
    <property type="nucleotide sequence ID" value="NZ_JAGINU010000001.1"/>
</dbReference>
<evidence type="ECO:0000259" key="1">
    <source>
        <dbReference type="SMART" id="SM00829"/>
    </source>
</evidence>
<organism evidence="2 3">
    <name type="scientific">Pseudonocardia parietis</name>
    <dbReference type="NCBI Taxonomy" id="570936"/>
    <lineage>
        <taxon>Bacteria</taxon>
        <taxon>Bacillati</taxon>
        <taxon>Actinomycetota</taxon>
        <taxon>Actinomycetes</taxon>
        <taxon>Pseudonocardiales</taxon>
        <taxon>Pseudonocardiaceae</taxon>
        <taxon>Pseudonocardia</taxon>
    </lineage>
</organism>
<dbReference type="Gene3D" id="3.40.50.720">
    <property type="entry name" value="NAD(P)-binding Rossmann-like Domain"/>
    <property type="match status" value="1"/>
</dbReference>
<accession>A0ABS4W162</accession>
<protein>
    <submittedName>
        <fullName evidence="2">NADPH2:quinone reductase</fullName>
        <ecNumber evidence="2">1.6.5.5</ecNumber>
    </submittedName>
</protein>
<dbReference type="PANTHER" id="PTHR43677">
    <property type="entry name" value="SHORT-CHAIN DEHYDROGENASE/REDUCTASE"/>
    <property type="match status" value="1"/>
</dbReference>
<dbReference type="InterPro" id="IPR020843">
    <property type="entry name" value="ER"/>
</dbReference>
<keyword evidence="2" id="KW-0560">Oxidoreductase</keyword>
<name>A0ABS4W162_9PSEU</name>
<gene>
    <name evidence="2" type="ORF">JOF36_005539</name>
</gene>
<dbReference type="InterPro" id="IPR013149">
    <property type="entry name" value="ADH-like_C"/>
</dbReference>
<dbReference type="EC" id="1.6.5.5" evidence="2"/>
<proteinExistence type="predicted"/>
<dbReference type="Proteomes" id="UP001519295">
    <property type="component" value="Unassembled WGS sequence"/>
</dbReference>
<evidence type="ECO:0000313" key="3">
    <source>
        <dbReference type="Proteomes" id="UP001519295"/>
    </source>
</evidence>
<dbReference type="PANTHER" id="PTHR43677:SF4">
    <property type="entry name" value="QUINONE OXIDOREDUCTASE-LIKE PROTEIN 2"/>
    <property type="match status" value="1"/>
</dbReference>
<sequence length="330" mass="34081">MIAVRCTRHGPPEDLILQELPDPAPGPDDVVVIVHAAAVNFTDLLFVADGYQVSLPAPFTPGSEFAGVVAEVGERVTRVAVGDRVAGQGMAGAFAERIRRPADSVTPLAPDADLVAAAASGVTFATAYSALRSVADVRPGEWVTVTGAAGGVGSAAVVLGKELGARVLAVVSSPAKAEFCTALGADAVLDLSRTEDVRARVRELCGGPDVVLDQVGGELAEVLLRATRRRGRFVTVGFASGVIPRIPLNLVLLKDVTVKGFEIRGFTEHEPEAAARDAVELEALRDKGIGAAVSARFPLERVTEALRTVADRTATGKVVLTTAAGRAGAP</sequence>